<dbReference type="STRING" id="179408.Osc7112_4996"/>
<sequence>MRRGFQPPADLWGSVGDFGDPNVRSTGCISLWRICHQRVKMEKLVKLPKNMR</sequence>
<reference evidence="1 2" key="1">
    <citation type="submission" date="2012-05" db="EMBL/GenBank/DDBJ databases">
        <title>Finished chromosome of genome of Oscillatoria sp. PCC 7112.</title>
        <authorList>
            <consortium name="US DOE Joint Genome Institute"/>
            <person name="Gugger M."/>
            <person name="Coursin T."/>
            <person name="Rippka R."/>
            <person name="Tandeau De Marsac N."/>
            <person name="Huntemann M."/>
            <person name="Wei C.-L."/>
            <person name="Han J."/>
            <person name="Detter J.C."/>
            <person name="Han C."/>
            <person name="Tapia R."/>
            <person name="Davenport K."/>
            <person name="Daligault H."/>
            <person name="Erkkila T."/>
            <person name="Gu W."/>
            <person name="Munk A.C.C."/>
            <person name="Teshima H."/>
            <person name="Xu Y."/>
            <person name="Chain P."/>
            <person name="Chen A."/>
            <person name="Krypides N."/>
            <person name="Mavromatis K."/>
            <person name="Markowitz V."/>
            <person name="Szeto E."/>
            <person name="Ivanova N."/>
            <person name="Mikhailova N."/>
            <person name="Ovchinnikova G."/>
            <person name="Pagani I."/>
            <person name="Pati A."/>
            <person name="Goodwin L."/>
            <person name="Peters L."/>
            <person name="Pitluck S."/>
            <person name="Woyke T."/>
            <person name="Kerfeld C."/>
        </authorList>
    </citation>
    <scope>NUCLEOTIDE SEQUENCE [LARGE SCALE GENOMIC DNA]</scope>
    <source>
        <strain evidence="1 2">PCC 7112</strain>
    </source>
</reference>
<dbReference type="Proteomes" id="UP000010478">
    <property type="component" value="Chromosome"/>
</dbReference>
<gene>
    <name evidence="1" type="ORF">Osc7112_4996</name>
</gene>
<protein>
    <submittedName>
        <fullName evidence="1">Uncharacterized protein</fullName>
    </submittedName>
</protein>
<accession>K9VP51</accession>
<keyword evidence="2" id="KW-1185">Reference proteome</keyword>
<name>K9VP51_9CYAN</name>
<dbReference type="KEGG" id="oni:Osc7112_4996"/>
<dbReference type="HOGENOM" id="CLU_3082581_0_0_3"/>
<organism evidence="1 2">
    <name type="scientific">Phormidium nigroviride PCC 7112</name>
    <dbReference type="NCBI Taxonomy" id="179408"/>
    <lineage>
        <taxon>Bacteria</taxon>
        <taxon>Bacillati</taxon>
        <taxon>Cyanobacteriota</taxon>
        <taxon>Cyanophyceae</taxon>
        <taxon>Oscillatoriophycideae</taxon>
        <taxon>Oscillatoriales</taxon>
        <taxon>Oscillatoriaceae</taxon>
        <taxon>Phormidium</taxon>
    </lineage>
</organism>
<proteinExistence type="predicted"/>
<dbReference type="AlphaFoldDB" id="K9VP51"/>
<dbReference type="EMBL" id="CP003614">
    <property type="protein sequence ID" value="AFZ09262.1"/>
    <property type="molecule type" value="Genomic_DNA"/>
</dbReference>
<evidence type="ECO:0000313" key="1">
    <source>
        <dbReference type="EMBL" id="AFZ09262.1"/>
    </source>
</evidence>
<evidence type="ECO:0000313" key="2">
    <source>
        <dbReference type="Proteomes" id="UP000010478"/>
    </source>
</evidence>